<proteinExistence type="predicted"/>
<evidence type="ECO:0000256" key="3">
    <source>
        <dbReference type="ARBA" id="ARBA00023163"/>
    </source>
</evidence>
<dbReference type="EMBL" id="CP147920">
    <property type="protein sequence ID" value="XAU14283.1"/>
    <property type="molecule type" value="Genomic_DNA"/>
</dbReference>
<dbReference type="Proteomes" id="UP001447842">
    <property type="component" value="Chromosome"/>
</dbReference>
<dbReference type="InterPro" id="IPR000595">
    <property type="entry name" value="cNMP-bd_dom"/>
</dbReference>
<dbReference type="SMART" id="SM00419">
    <property type="entry name" value="HTH_CRP"/>
    <property type="match status" value="1"/>
</dbReference>
<name>A0ABZ3H6W9_9BACT</name>
<dbReference type="Gene3D" id="2.60.120.10">
    <property type="entry name" value="Jelly Rolls"/>
    <property type="match status" value="1"/>
</dbReference>
<evidence type="ECO:0000256" key="2">
    <source>
        <dbReference type="ARBA" id="ARBA00023125"/>
    </source>
</evidence>
<evidence type="ECO:0000259" key="5">
    <source>
        <dbReference type="PROSITE" id="PS51063"/>
    </source>
</evidence>
<dbReference type="PROSITE" id="PS51063">
    <property type="entry name" value="HTH_CRP_2"/>
    <property type="match status" value="1"/>
</dbReference>
<evidence type="ECO:0000256" key="1">
    <source>
        <dbReference type="ARBA" id="ARBA00023015"/>
    </source>
</evidence>
<dbReference type="Gene3D" id="1.10.10.10">
    <property type="entry name" value="Winged helix-like DNA-binding domain superfamily/Winged helix DNA-binding domain"/>
    <property type="match status" value="1"/>
</dbReference>
<keyword evidence="2" id="KW-0238">DNA-binding</keyword>
<dbReference type="Pfam" id="PF00027">
    <property type="entry name" value="cNMP_binding"/>
    <property type="match status" value="1"/>
</dbReference>
<dbReference type="PANTHER" id="PTHR24567:SF26">
    <property type="entry name" value="REGULATORY PROTEIN YEIL"/>
    <property type="match status" value="1"/>
</dbReference>
<reference evidence="6 7" key="1">
    <citation type="submission" date="2024-03" db="EMBL/GenBank/DDBJ databases">
        <title>Sulfurimonas sp. HSL3-1.</title>
        <authorList>
            <person name="Wang S."/>
        </authorList>
    </citation>
    <scope>NUCLEOTIDE SEQUENCE [LARGE SCALE GENOMIC DNA]</scope>
    <source>
        <strain evidence="6 7">HSL3-1</strain>
    </source>
</reference>
<dbReference type="InterPro" id="IPR018490">
    <property type="entry name" value="cNMP-bd_dom_sf"/>
</dbReference>
<evidence type="ECO:0000313" key="7">
    <source>
        <dbReference type="Proteomes" id="UP001447842"/>
    </source>
</evidence>
<dbReference type="InterPro" id="IPR036390">
    <property type="entry name" value="WH_DNA-bd_sf"/>
</dbReference>
<dbReference type="InterPro" id="IPR014710">
    <property type="entry name" value="RmlC-like_jellyroll"/>
</dbReference>
<dbReference type="InterPro" id="IPR036388">
    <property type="entry name" value="WH-like_DNA-bd_sf"/>
</dbReference>
<evidence type="ECO:0000259" key="4">
    <source>
        <dbReference type="PROSITE" id="PS50042"/>
    </source>
</evidence>
<dbReference type="PANTHER" id="PTHR24567">
    <property type="entry name" value="CRP FAMILY TRANSCRIPTIONAL REGULATORY PROTEIN"/>
    <property type="match status" value="1"/>
</dbReference>
<sequence>MHLLEYEFFKELSTQEQQMIEAASKPVALPIGTILYYEGDVCEEILFLKRGKVKVYLSPESIAAGEMTLYYIAPGEQCLVNTFSTVTADKALASAVVDESIEGWLVPREKILWLINNSESYRNFKIELCGRRIGTLMDLIKSIKFDQLDQRLLNWLYVQGKDTLHITHDKIASILGVSREAVSRNLKKLEASGSISLSRGKISIAE</sequence>
<feature type="domain" description="HTH crp-type" evidence="5">
    <location>
        <begin position="146"/>
        <end position="206"/>
    </location>
</feature>
<dbReference type="CDD" id="cd00038">
    <property type="entry name" value="CAP_ED"/>
    <property type="match status" value="1"/>
</dbReference>
<dbReference type="PRINTS" id="PR00034">
    <property type="entry name" value="HTHCRP"/>
</dbReference>
<keyword evidence="1" id="KW-0805">Transcription regulation</keyword>
<feature type="domain" description="Cyclic nucleotide-binding" evidence="4">
    <location>
        <begin position="8"/>
        <end position="76"/>
    </location>
</feature>
<dbReference type="SUPFAM" id="SSF46785">
    <property type="entry name" value="Winged helix' DNA-binding domain"/>
    <property type="match status" value="1"/>
</dbReference>
<protein>
    <submittedName>
        <fullName evidence="6">Crp/Fnr family transcriptional regulator</fullName>
    </submittedName>
</protein>
<dbReference type="InterPro" id="IPR012318">
    <property type="entry name" value="HTH_CRP"/>
</dbReference>
<dbReference type="PROSITE" id="PS50042">
    <property type="entry name" value="CNMP_BINDING_3"/>
    <property type="match status" value="1"/>
</dbReference>
<dbReference type="InterPro" id="IPR050397">
    <property type="entry name" value="Env_Response_Regulators"/>
</dbReference>
<dbReference type="SUPFAM" id="SSF51206">
    <property type="entry name" value="cAMP-binding domain-like"/>
    <property type="match status" value="1"/>
</dbReference>
<organism evidence="6 7">
    <name type="scientific">Sulfurimonas diazotrophicus</name>
    <dbReference type="NCBI Taxonomy" id="3131939"/>
    <lineage>
        <taxon>Bacteria</taxon>
        <taxon>Pseudomonadati</taxon>
        <taxon>Campylobacterota</taxon>
        <taxon>Epsilonproteobacteria</taxon>
        <taxon>Campylobacterales</taxon>
        <taxon>Sulfurimonadaceae</taxon>
        <taxon>Sulfurimonas</taxon>
    </lineage>
</organism>
<keyword evidence="7" id="KW-1185">Reference proteome</keyword>
<dbReference type="Pfam" id="PF13545">
    <property type="entry name" value="HTH_Crp_2"/>
    <property type="match status" value="1"/>
</dbReference>
<keyword evidence="3" id="KW-0804">Transcription</keyword>
<accession>A0ABZ3H6W9</accession>
<gene>
    <name evidence="6" type="ORF">WCY31_08435</name>
</gene>
<evidence type="ECO:0000313" key="6">
    <source>
        <dbReference type="EMBL" id="XAU14283.1"/>
    </source>
</evidence>
<dbReference type="RefSeq" id="WP_345969358.1">
    <property type="nucleotide sequence ID" value="NZ_CP147920.1"/>
</dbReference>